<evidence type="ECO:0000313" key="3">
    <source>
        <dbReference type="Proteomes" id="UP000000752"/>
    </source>
</evidence>
<protein>
    <recommendedName>
        <fullName evidence="1">Glycosyl transferase family 1 domain-containing protein</fullName>
    </recommendedName>
</protein>
<dbReference type="Gene3D" id="3.40.50.2000">
    <property type="entry name" value="Glycogen Phosphorylase B"/>
    <property type="match status" value="2"/>
</dbReference>
<sequence>MEIRNLSKLSRNTVSLMKVSILTPNFSSNCLGRAYLLAQLISQFSEVEIVGPALAKDVWEPLSNQADIPFKVINWSSTAFIKKISSAVSGDVIYASKPLINSFGVALIIHQKTGIPVILDIDDWELGFVKDSANSVFKLPFYAFPHRFNGFQSISDVFLLEKTAQLLREEISITVSNSFLQKMFGGTIIWHTRDENVFNPKKYDPEESRRSFGIPEDKVVLMFFGTPRPHKGLEELIQAIYTTEELRNNQELTLVIGGIGKDLYSQKIAQLGKKLLGDKVIFIGHVPFEETPKAVVASDIYIIPQKKTYASFGQLPAKLFDAMAMARAIISTNVSDIPRILDGVGIVISSETLEKNLSEEILYLVENLDEARKLGTKARRRFVKLYGFNPMRKKLERILRTKT</sequence>
<dbReference type="GO" id="GO:0016757">
    <property type="term" value="F:glycosyltransferase activity"/>
    <property type="evidence" value="ECO:0007669"/>
    <property type="project" value="InterPro"/>
</dbReference>
<gene>
    <name evidence="2" type="ordered locus">PH0426</name>
</gene>
<dbReference type="AlphaFoldDB" id="O58163"/>
<proteinExistence type="predicted"/>
<dbReference type="Pfam" id="PF00534">
    <property type="entry name" value="Glycos_transf_1"/>
    <property type="match status" value="1"/>
</dbReference>
<evidence type="ECO:0000313" key="2">
    <source>
        <dbReference type="EMBL" id="BAA29512.1"/>
    </source>
</evidence>
<organism evidence="2 3">
    <name type="scientific">Pyrococcus horikoshii (strain ATCC 700860 / DSM 12428 / JCM 9974 / NBRC 100139 / OT-3)</name>
    <dbReference type="NCBI Taxonomy" id="70601"/>
    <lineage>
        <taxon>Archaea</taxon>
        <taxon>Methanobacteriati</taxon>
        <taxon>Methanobacteriota</taxon>
        <taxon>Thermococci</taxon>
        <taxon>Thermococcales</taxon>
        <taxon>Thermococcaceae</taxon>
        <taxon>Pyrococcus</taxon>
    </lineage>
</organism>
<name>O58163_PYRHO</name>
<dbReference type="Proteomes" id="UP000000752">
    <property type="component" value="Chromosome"/>
</dbReference>
<dbReference type="EnsemblBacteria" id="BAA29512">
    <property type="protein sequence ID" value="BAA29512"/>
    <property type="gene ID" value="BAA29512"/>
</dbReference>
<dbReference type="CDD" id="cd03801">
    <property type="entry name" value="GT4_PimA-like"/>
    <property type="match status" value="1"/>
</dbReference>
<dbReference type="EMBL" id="BA000001">
    <property type="protein sequence ID" value="BAA29512.1"/>
    <property type="molecule type" value="Genomic_DNA"/>
</dbReference>
<feature type="domain" description="Glycosyl transferase family 1" evidence="1">
    <location>
        <begin position="206"/>
        <end position="381"/>
    </location>
</feature>
<dbReference type="PIR" id="C71153">
    <property type="entry name" value="C71153"/>
</dbReference>
<reference evidence="2 3" key="1">
    <citation type="journal article" date="1998" name="DNA Res.">
        <title>Complete sequence and gene organization of the genome of a hyper-thermophilic archaebacterium, Pyrococcus horikoshii OT3.</title>
        <authorList>
            <person name="Kawarabayasi Y."/>
            <person name="Sawada M."/>
            <person name="Horikawa H."/>
            <person name="Haikawa Y."/>
            <person name="Hino Y."/>
            <person name="Yamamoto S."/>
            <person name="Sekine M."/>
            <person name="Baba S."/>
            <person name="Kosugi H."/>
            <person name="Hosoyama A."/>
            <person name="Nagai Y."/>
            <person name="Sakai M."/>
            <person name="Ogura K."/>
            <person name="Otuka R."/>
            <person name="Nakazawa H."/>
            <person name="Takamiya M."/>
            <person name="Ohfuku Y."/>
            <person name="Funahashi T."/>
            <person name="Tanaka T."/>
            <person name="Kudoh Y."/>
            <person name="Yamazaki J."/>
            <person name="Kushida N."/>
            <person name="Oguchi A."/>
            <person name="Aoki K."/>
            <person name="Nakamura Y."/>
            <person name="Robb T.F."/>
            <person name="Horikoshi K."/>
            <person name="Masuchi Y."/>
            <person name="Shizuya H."/>
            <person name="Kikuchi H."/>
        </authorList>
    </citation>
    <scope>NUCLEOTIDE SEQUENCE [LARGE SCALE GENOMIC DNA]</scope>
    <source>
        <strain evidence="3">ATCC 700860 / DSM 12428 / JCM 9974 / NBRC 100139 / OT-3</strain>
    </source>
</reference>
<evidence type="ECO:0000259" key="1">
    <source>
        <dbReference type="Pfam" id="PF00534"/>
    </source>
</evidence>
<dbReference type="KEGG" id="pho:PH0426"/>
<dbReference type="PANTHER" id="PTHR12526">
    <property type="entry name" value="GLYCOSYLTRANSFERASE"/>
    <property type="match status" value="1"/>
</dbReference>
<dbReference type="CAZy" id="GT4">
    <property type="family name" value="Glycosyltransferase Family 4"/>
</dbReference>
<dbReference type="eggNOG" id="arCOG01403">
    <property type="taxonomic scope" value="Archaea"/>
</dbReference>
<dbReference type="STRING" id="70601.gene:9377357"/>
<dbReference type="InterPro" id="IPR001296">
    <property type="entry name" value="Glyco_trans_1"/>
</dbReference>
<keyword evidence="3" id="KW-1185">Reference proteome</keyword>
<accession>O58163</accession>
<dbReference type="SUPFAM" id="SSF53756">
    <property type="entry name" value="UDP-Glycosyltransferase/glycogen phosphorylase"/>
    <property type="match status" value="1"/>
</dbReference>